<proteinExistence type="predicted"/>
<name>A0A545SRD8_9RHOB</name>
<evidence type="ECO:0000313" key="2">
    <source>
        <dbReference type="Proteomes" id="UP000315816"/>
    </source>
</evidence>
<accession>A0A545SRD8</accession>
<sequence length="75" mass="8299">MATQTTTIQAPAFSLGSALRTFFAAFGRAMIAAGENSSRMRQVDALRSMSDDELAKLGLKRDDIVRHVFKDLMYV</sequence>
<comment type="caution">
    <text evidence="1">The sequence shown here is derived from an EMBL/GenBank/DDBJ whole genome shotgun (WGS) entry which is preliminary data.</text>
</comment>
<dbReference type="AlphaFoldDB" id="A0A545SRD8"/>
<dbReference type="Proteomes" id="UP000315816">
    <property type="component" value="Unassembled WGS sequence"/>
</dbReference>
<keyword evidence="2" id="KW-1185">Reference proteome</keyword>
<gene>
    <name evidence="1" type="ORF">FIL88_09860</name>
</gene>
<reference evidence="1 2" key="1">
    <citation type="submission" date="2019-06" db="EMBL/GenBank/DDBJ databases">
        <title>A novel species of marine bacteria.</title>
        <authorList>
            <person name="Wang Y."/>
        </authorList>
    </citation>
    <scope>NUCLEOTIDE SEQUENCE [LARGE SCALE GENOMIC DNA]</scope>
    <source>
        <strain evidence="1 2">MA1-10</strain>
    </source>
</reference>
<dbReference type="OrthoDB" id="7867799at2"/>
<dbReference type="RefSeq" id="WP_142853678.1">
    <property type="nucleotide sequence ID" value="NZ_FXWW01000002.1"/>
</dbReference>
<dbReference type="EMBL" id="VICH01000006">
    <property type="protein sequence ID" value="TQV67517.1"/>
    <property type="molecule type" value="Genomic_DNA"/>
</dbReference>
<evidence type="ECO:0000313" key="1">
    <source>
        <dbReference type="EMBL" id="TQV67517.1"/>
    </source>
</evidence>
<organism evidence="1 2">
    <name type="scientific">Aliiroseovarius halocynthiae</name>
    <dbReference type="NCBI Taxonomy" id="985055"/>
    <lineage>
        <taxon>Bacteria</taxon>
        <taxon>Pseudomonadati</taxon>
        <taxon>Pseudomonadota</taxon>
        <taxon>Alphaproteobacteria</taxon>
        <taxon>Rhodobacterales</taxon>
        <taxon>Paracoccaceae</taxon>
        <taxon>Aliiroseovarius</taxon>
    </lineage>
</organism>
<protein>
    <submittedName>
        <fullName evidence="1">DUF1127 domain-containing protein</fullName>
    </submittedName>
</protein>